<proteinExistence type="inferred from homology"/>
<keyword evidence="5 9" id="KW-0489">Methyltransferase</keyword>
<dbReference type="EMBL" id="HBUF01042230">
    <property type="protein sequence ID" value="CAG6618430.1"/>
    <property type="molecule type" value="Transcribed_RNA"/>
</dbReference>
<dbReference type="EMBL" id="HBUF01389373">
    <property type="protein sequence ID" value="CAG6733291.1"/>
    <property type="molecule type" value="Transcribed_RNA"/>
</dbReference>
<protein>
    <recommendedName>
        <fullName evidence="3">protein-L-isoaspartate(D-aspartate) O-methyltransferase</fullName>
        <ecNumber evidence="3">2.1.1.77</ecNumber>
    </recommendedName>
</protein>
<accession>A0A8D8PY89</accession>
<keyword evidence="4" id="KW-0963">Cytoplasm</keyword>
<name>A0A8D8PY89_9HEMI</name>
<keyword evidence="8" id="KW-0732">Signal</keyword>
<evidence type="ECO:0000256" key="6">
    <source>
        <dbReference type="ARBA" id="ARBA00022679"/>
    </source>
</evidence>
<dbReference type="PANTHER" id="PTHR11579:SF0">
    <property type="entry name" value="PROTEIN-L-ISOASPARTATE(D-ASPARTATE) O-METHYLTRANSFERASE"/>
    <property type="match status" value="1"/>
</dbReference>
<sequence>MFGINVLIVVHFVNGVLCNESNEITTSRLERQMENDKRMVFNKMREKYILEDTRVEDVLKKYNRADYLPFYKSHSVYKDKYIYLGCGAEFSSPFVQAEALHLLRNHLKPGASVLELGSGTGYLATCMADMLGGNGSVVGLDLVSPLVDFSVKATVEFAPHLFEKDIIKFVVADGRYGYQQYAPYDVIYTDCSLRSIPSVLTDQLKPGGRLIMTLGRTELPQYLITVDKGLNGDLSYSRIRVRNKVPRLCTNIKEQDLYYQRMYPIKVHENAPKYIDANFMYDIKGPASGKYYTLPPLSFGGTPLDSEELRHFIAAEKRYKEKIEQMDLNYIMDDPFQDPYTKRVIRTTTNKKAQEEEKRTTTEALALNYEIWSTD</sequence>
<dbReference type="AlphaFoldDB" id="A0A8D8PY89"/>
<organism evidence="9">
    <name type="scientific">Cacopsylla melanoneura</name>
    <dbReference type="NCBI Taxonomy" id="428564"/>
    <lineage>
        <taxon>Eukaryota</taxon>
        <taxon>Metazoa</taxon>
        <taxon>Ecdysozoa</taxon>
        <taxon>Arthropoda</taxon>
        <taxon>Hexapoda</taxon>
        <taxon>Insecta</taxon>
        <taxon>Pterygota</taxon>
        <taxon>Neoptera</taxon>
        <taxon>Paraneoptera</taxon>
        <taxon>Hemiptera</taxon>
        <taxon>Sternorrhyncha</taxon>
        <taxon>Psylloidea</taxon>
        <taxon>Psyllidae</taxon>
        <taxon>Psyllinae</taxon>
        <taxon>Cacopsylla</taxon>
    </lineage>
</organism>
<keyword evidence="7" id="KW-0949">S-adenosyl-L-methionine</keyword>
<evidence type="ECO:0000256" key="1">
    <source>
        <dbReference type="ARBA" id="ARBA00004496"/>
    </source>
</evidence>
<dbReference type="EMBL" id="HBUF01546259">
    <property type="protein sequence ID" value="CAG6757035.1"/>
    <property type="molecule type" value="Transcribed_RNA"/>
</dbReference>
<dbReference type="GO" id="GO:0032259">
    <property type="term" value="P:methylation"/>
    <property type="evidence" value="ECO:0007669"/>
    <property type="project" value="UniProtKB-KW"/>
</dbReference>
<evidence type="ECO:0000256" key="8">
    <source>
        <dbReference type="SAM" id="SignalP"/>
    </source>
</evidence>
<evidence type="ECO:0000313" key="9">
    <source>
        <dbReference type="EMBL" id="CAG6618430.1"/>
    </source>
</evidence>
<feature type="signal peptide" evidence="8">
    <location>
        <begin position="1"/>
        <end position="18"/>
    </location>
</feature>
<dbReference type="InterPro" id="IPR000682">
    <property type="entry name" value="PCMT"/>
</dbReference>
<feature type="chain" id="PRO_5036428533" description="protein-L-isoaspartate(D-aspartate) O-methyltransferase" evidence="8">
    <location>
        <begin position="19"/>
        <end position="375"/>
    </location>
</feature>
<dbReference type="PANTHER" id="PTHR11579">
    <property type="entry name" value="PROTEIN-L-ISOASPARTATE O-METHYLTRANSFERASE"/>
    <property type="match status" value="1"/>
</dbReference>
<evidence type="ECO:0000256" key="5">
    <source>
        <dbReference type="ARBA" id="ARBA00022603"/>
    </source>
</evidence>
<evidence type="ECO:0000256" key="2">
    <source>
        <dbReference type="ARBA" id="ARBA00005369"/>
    </source>
</evidence>
<evidence type="ECO:0000256" key="7">
    <source>
        <dbReference type="ARBA" id="ARBA00022691"/>
    </source>
</evidence>
<dbReference type="CDD" id="cd02440">
    <property type="entry name" value="AdoMet_MTases"/>
    <property type="match status" value="1"/>
</dbReference>
<evidence type="ECO:0000256" key="4">
    <source>
        <dbReference type="ARBA" id="ARBA00022490"/>
    </source>
</evidence>
<dbReference type="SUPFAM" id="SSF53335">
    <property type="entry name" value="S-adenosyl-L-methionine-dependent methyltransferases"/>
    <property type="match status" value="1"/>
</dbReference>
<dbReference type="EC" id="2.1.1.77" evidence="3"/>
<dbReference type="Pfam" id="PF01135">
    <property type="entry name" value="PCMT"/>
    <property type="match status" value="1"/>
</dbReference>
<dbReference type="PROSITE" id="PS01279">
    <property type="entry name" value="PCMT"/>
    <property type="match status" value="1"/>
</dbReference>
<comment type="subcellular location">
    <subcellularLocation>
        <location evidence="1">Cytoplasm</location>
    </subcellularLocation>
</comment>
<evidence type="ECO:0000256" key="3">
    <source>
        <dbReference type="ARBA" id="ARBA00011890"/>
    </source>
</evidence>
<reference evidence="9" key="1">
    <citation type="submission" date="2021-05" db="EMBL/GenBank/DDBJ databases">
        <authorList>
            <person name="Alioto T."/>
            <person name="Alioto T."/>
            <person name="Gomez Garrido J."/>
        </authorList>
    </citation>
    <scope>NUCLEOTIDE SEQUENCE</scope>
</reference>
<comment type="similarity">
    <text evidence="2">Belongs to the methyltransferase superfamily. L-isoaspartyl/D-aspartyl protein methyltransferase family.</text>
</comment>
<keyword evidence="6 9" id="KW-0808">Transferase</keyword>
<dbReference type="Gene3D" id="3.40.50.150">
    <property type="entry name" value="Vaccinia Virus protein VP39"/>
    <property type="match status" value="1"/>
</dbReference>
<dbReference type="GO" id="GO:0005737">
    <property type="term" value="C:cytoplasm"/>
    <property type="evidence" value="ECO:0007669"/>
    <property type="project" value="UniProtKB-SubCell"/>
</dbReference>
<dbReference type="InterPro" id="IPR029063">
    <property type="entry name" value="SAM-dependent_MTases_sf"/>
</dbReference>
<dbReference type="GO" id="GO:0004719">
    <property type="term" value="F:protein-L-isoaspartate (D-aspartate) O-methyltransferase activity"/>
    <property type="evidence" value="ECO:0007669"/>
    <property type="project" value="UniProtKB-EC"/>
</dbReference>